<evidence type="ECO:0000256" key="6">
    <source>
        <dbReference type="RuleBase" id="RU000682"/>
    </source>
</evidence>
<dbReference type="PANTHER" id="PTHR24324:SF5">
    <property type="entry name" value="HEMATOPOIETICALLY-EXPRESSED HOMEOBOX PROTEIN HHEX"/>
    <property type="match status" value="1"/>
</dbReference>
<evidence type="ECO:0000256" key="5">
    <source>
        <dbReference type="PROSITE-ProRule" id="PRU00108"/>
    </source>
</evidence>
<evidence type="ECO:0000313" key="9">
    <source>
        <dbReference type="EMBL" id="KAF9757767.1"/>
    </source>
</evidence>
<dbReference type="InterPro" id="IPR051000">
    <property type="entry name" value="Homeobox_DNA-bind_prot"/>
</dbReference>
<dbReference type="InterPro" id="IPR017970">
    <property type="entry name" value="Homeobox_CS"/>
</dbReference>
<feature type="region of interest" description="Disordered" evidence="7">
    <location>
        <begin position="1"/>
        <end position="76"/>
    </location>
</feature>
<dbReference type="AlphaFoldDB" id="A0A8H7TSN5"/>
<keyword evidence="3 5" id="KW-0371">Homeobox</keyword>
<proteinExistence type="predicted"/>
<feature type="DNA-binding region" description="Homeobox" evidence="5">
    <location>
        <begin position="67"/>
        <end position="126"/>
    </location>
</feature>
<dbReference type="PROSITE" id="PS00027">
    <property type="entry name" value="HOMEOBOX_1"/>
    <property type="match status" value="1"/>
</dbReference>
<comment type="subcellular location">
    <subcellularLocation>
        <location evidence="1 5 6">Nucleus</location>
    </subcellularLocation>
</comment>
<dbReference type="Proteomes" id="UP000616885">
    <property type="component" value="Unassembled WGS sequence"/>
</dbReference>
<dbReference type="InterPro" id="IPR009057">
    <property type="entry name" value="Homeodomain-like_sf"/>
</dbReference>
<dbReference type="Gene3D" id="1.10.10.60">
    <property type="entry name" value="Homeodomain-like"/>
    <property type="match status" value="1"/>
</dbReference>
<gene>
    <name evidence="9" type="ORF">IM811_008711</name>
</gene>
<feature type="compositionally biased region" description="Polar residues" evidence="7">
    <location>
        <begin position="22"/>
        <end position="38"/>
    </location>
</feature>
<dbReference type="InterPro" id="IPR001356">
    <property type="entry name" value="HD"/>
</dbReference>
<organism evidence="9 10">
    <name type="scientific">Bionectria ochroleuca</name>
    <name type="common">Gliocladium roseum</name>
    <dbReference type="NCBI Taxonomy" id="29856"/>
    <lineage>
        <taxon>Eukaryota</taxon>
        <taxon>Fungi</taxon>
        <taxon>Dikarya</taxon>
        <taxon>Ascomycota</taxon>
        <taxon>Pezizomycotina</taxon>
        <taxon>Sordariomycetes</taxon>
        <taxon>Hypocreomycetidae</taxon>
        <taxon>Hypocreales</taxon>
        <taxon>Bionectriaceae</taxon>
        <taxon>Clonostachys</taxon>
    </lineage>
</organism>
<dbReference type="GO" id="GO:0000981">
    <property type="term" value="F:DNA-binding transcription factor activity, RNA polymerase II-specific"/>
    <property type="evidence" value="ECO:0007669"/>
    <property type="project" value="InterPro"/>
</dbReference>
<feature type="domain" description="Homeobox" evidence="8">
    <location>
        <begin position="65"/>
        <end position="125"/>
    </location>
</feature>
<comment type="caution">
    <text evidence="9">The sequence shown here is derived from an EMBL/GenBank/DDBJ whole genome shotgun (WGS) entry which is preliminary data.</text>
</comment>
<evidence type="ECO:0000256" key="4">
    <source>
        <dbReference type="ARBA" id="ARBA00023242"/>
    </source>
</evidence>
<evidence type="ECO:0000256" key="2">
    <source>
        <dbReference type="ARBA" id="ARBA00023125"/>
    </source>
</evidence>
<dbReference type="SUPFAM" id="SSF46689">
    <property type="entry name" value="Homeodomain-like"/>
    <property type="match status" value="1"/>
</dbReference>
<sequence>MATEMEQAGALTHTEHVVGTPGSMSDPNSATPGSAMKQSPSPGSSVPGHSSASRRPPRKSTLTQQQKNQKRQRATQDQLATLELEFNKNPTPTALVRERIAEEINMTERSVQIWFQNRRAKIKNLAKKSLETGEDIDSIPESMRAYLAMQAMESGKGLGGNYFGRTGLSPSGTAVCSWEIPTLKF</sequence>
<dbReference type="PANTHER" id="PTHR24324">
    <property type="entry name" value="HOMEOBOX PROTEIN HHEX"/>
    <property type="match status" value="1"/>
</dbReference>
<dbReference type="GO" id="GO:0000978">
    <property type="term" value="F:RNA polymerase II cis-regulatory region sequence-specific DNA binding"/>
    <property type="evidence" value="ECO:0007669"/>
    <property type="project" value="TreeGrafter"/>
</dbReference>
<evidence type="ECO:0000313" key="10">
    <source>
        <dbReference type="Proteomes" id="UP000616885"/>
    </source>
</evidence>
<feature type="compositionally biased region" description="Low complexity" evidence="7">
    <location>
        <begin position="39"/>
        <end position="53"/>
    </location>
</feature>
<keyword evidence="4 5" id="KW-0539">Nucleus</keyword>
<evidence type="ECO:0000256" key="3">
    <source>
        <dbReference type="ARBA" id="ARBA00023155"/>
    </source>
</evidence>
<dbReference type="GO" id="GO:0005634">
    <property type="term" value="C:nucleus"/>
    <property type="evidence" value="ECO:0007669"/>
    <property type="project" value="UniProtKB-SubCell"/>
</dbReference>
<evidence type="ECO:0000256" key="7">
    <source>
        <dbReference type="SAM" id="MobiDB-lite"/>
    </source>
</evidence>
<dbReference type="SMART" id="SM00389">
    <property type="entry name" value="HOX"/>
    <property type="match status" value="1"/>
</dbReference>
<dbReference type="CDD" id="cd00086">
    <property type="entry name" value="homeodomain"/>
    <property type="match status" value="1"/>
</dbReference>
<protein>
    <recommendedName>
        <fullName evidence="8">Homeobox domain-containing protein</fullName>
    </recommendedName>
</protein>
<accession>A0A8H7TSN5</accession>
<dbReference type="PROSITE" id="PS50071">
    <property type="entry name" value="HOMEOBOX_2"/>
    <property type="match status" value="1"/>
</dbReference>
<dbReference type="Pfam" id="PF00046">
    <property type="entry name" value="Homeodomain"/>
    <property type="match status" value="1"/>
</dbReference>
<dbReference type="GO" id="GO:0030154">
    <property type="term" value="P:cell differentiation"/>
    <property type="evidence" value="ECO:0007669"/>
    <property type="project" value="TreeGrafter"/>
</dbReference>
<dbReference type="EMBL" id="JADCTT010000002">
    <property type="protein sequence ID" value="KAF9757767.1"/>
    <property type="molecule type" value="Genomic_DNA"/>
</dbReference>
<keyword evidence="2 5" id="KW-0238">DNA-binding</keyword>
<evidence type="ECO:0000259" key="8">
    <source>
        <dbReference type="PROSITE" id="PS50071"/>
    </source>
</evidence>
<evidence type="ECO:0000256" key="1">
    <source>
        <dbReference type="ARBA" id="ARBA00004123"/>
    </source>
</evidence>
<name>A0A8H7TSN5_BIOOC</name>
<reference evidence="9" key="1">
    <citation type="submission" date="2020-10" db="EMBL/GenBank/DDBJ databases">
        <title>High-Quality Genome Resource of Clonostachys rosea strain S41 by Oxford Nanopore Long-Read Sequencing.</title>
        <authorList>
            <person name="Wang H."/>
        </authorList>
    </citation>
    <scope>NUCLEOTIDE SEQUENCE</scope>
    <source>
        <strain evidence="9">S41</strain>
    </source>
</reference>